<dbReference type="GO" id="GO:0008168">
    <property type="term" value="F:methyltransferase activity"/>
    <property type="evidence" value="ECO:0007669"/>
    <property type="project" value="UniProtKB-KW"/>
</dbReference>
<evidence type="ECO:0000313" key="3">
    <source>
        <dbReference type="EMBL" id="UUF09145.1"/>
    </source>
</evidence>
<dbReference type="RefSeq" id="WP_055244223.1">
    <property type="nucleotide sequence ID" value="NZ_CP071249.1"/>
</dbReference>
<dbReference type="PANTHER" id="PTHR43861:SF3">
    <property type="entry name" value="PUTATIVE (AFU_ORTHOLOGUE AFUA_2G14390)-RELATED"/>
    <property type="match status" value="1"/>
</dbReference>
<dbReference type="Proteomes" id="UP001058072">
    <property type="component" value="Chromosome"/>
</dbReference>
<dbReference type="EMBL" id="CP071250">
    <property type="protein sequence ID" value="UUF09145.1"/>
    <property type="molecule type" value="Genomic_DNA"/>
</dbReference>
<proteinExistence type="predicted"/>
<dbReference type="GO" id="GO:0032259">
    <property type="term" value="P:methylation"/>
    <property type="evidence" value="ECO:0007669"/>
    <property type="project" value="UniProtKB-KW"/>
</dbReference>
<protein>
    <submittedName>
        <fullName evidence="3">Methyltransferase domain-containing protein</fullName>
    </submittedName>
</protein>
<keyword evidence="1" id="KW-0808">Transferase</keyword>
<accession>A0A9Q9FHA0</accession>
<evidence type="ECO:0000313" key="2">
    <source>
        <dbReference type="EMBL" id="UUF05402.1"/>
    </source>
</evidence>
<reference evidence="3 4" key="1">
    <citation type="submission" date="2021-03" db="EMBL/GenBank/DDBJ databases">
        <title>Comparative Genomics and Metabolomics in the genus Turicibacter.</title>
        <authorList>
            <person name="Maki J."/>
            <person name="Looft T."/>
        </authorList>
    </citation>
    <scope>NUCLEOTIDE SEQUENCE</scope>
    <source>
        <strain evidence="3">ISU324</strain>
        <strain evidence="2 4">MMM721</strain>
    </source>
</reference>
<dbReference type="Proteomes" id="UP001058016">
    <property type="component" value="Chromosome"/>
</dbReference>
<dbReference type="EMBL" id="CP071249">
    <property type="protein sequence ID" value="UUF05402.1"/>
    <property type="molecule type" value="Genomic_DNA"/>
</dbReference>
<name>A0A9Q9FHA0_9FIRM</name>
<dbReference type="Gene3D" id="3.40.50.150">
    <property type="entry name" value="Vaccinia Virus protein VP39"/>
    <property type="match status" value="1"/>
</dbReference>
<dbReference type="InterPro" id="IPR029063">
    <property type="entry name" value="SAM-dependent_MTases_sf"/>
</dbReference>
<sequence length="201" mass="22792">MDFNQLASTLDTDIRIKRAQAVSIEIESYIGHGPLEVMEFGCGTGLISLNLKKKISEGLMVDSSSKMIKELEQKLVDQNITNIQTYTGDILESDFDRKFDIIYSSMVMHHIKDFQSVIKKLVSYLKTNGKLIIVDLLPDNGEFHREHENFEGHHGFTINEMVSALTEAGLKEVSGRKFYSSYKPVENKKHPYSLFSVVGIK</sequence>
<dbReference type="SUPFAM" id="SSF53335">
    <property type="entry name" value="S-adenosyl-L-methionine-dependent methyltransferases"/>
    <property type="match status" value="1"/>
</dbReference>
<evidence type="ECO:0000313" key="5">
    <source>
        <dbReference type="Proteomes" id="UP001058072"/>
    </source>
</evidence>
<organism evidence="3 5">
    <name type="scientific">Turicibacter bilis</name>
    <dbReference type="NCBI Taxonomy" id="2735723"/>
    <lineage>
        <taxon>Bacteria</taxon>
        <taxon>Bacillati</taxon>
        <taxon>Bacillota</taxon>
        <taxon>Erysipelotrichia</taxon>
        <taxon>Erysipelotrichales</taxon>
        <taxon>Turicibacteraceae</taxon>
        <taxon>Turicibacter</taxon>
    </lineage>
</organism>
<keyword evidence="4" id="KW-1185">Reference proteome</keyword>
<gene>
    <name evidence="2" type="ORF">J0J69_09975</name>
    <name evidence="3" type="ORF">J0J70_03900</name>
</gene>
<evidence type="ECO:0000256" key="1">
    <source>
        <dbReference type="ARBA" id="ARBA00022679"/>
    </source>
</evidence>
<keyword evidence="3" id="KW-0489">Methyltransferase</keyword>
<evidence type="ECO:0000313" key="4">
    <source>
        <dbReference type="Proteomes" id="UP001058016"/>
    </source>
</evidence>
<dbReference type="PANTHER" id="PTHR43861">
    <property type="entry name" value="TRANS-ACONITATE 2-METHYLTRANSFERASE-RELATED"/>
    <property type="match status" value="1"/>
</dbReference>
<dbReference type="AlphaFoldDB" id="A0A9Q9FHA0"/>
<dbReference type="Pfam" id="PF13489">
    <property type="entry name" value="Methyltransf_23"/>
    <property type="match status" value="1"/>
</dbReference>
<dbReference type="CDD" id="cd02440">
    <property type="entry name" value="AdoMet_MTases"/>
    <property type="match status" value="1"/>
</dbReference>